<organism evidence="3 4">
    <name type="scientific">Candidatus Desantisbacteria bacterium CG2_30_40_21</name>
    <dbReference type="NCBI Taxonomy" id="1817895"/>
    <lineage>
        <taxon>Bacteria</taxon>
        <taxon>Candidatus Desantisiibacteriota</taxon>
    </lineage>
</organism>
<gene>
    <name evidence="3" type="ORF">AUJ95_09600</name>
</gene>
<dbReference type="STRING" id="1817895.AUJ95_09600"/>
<dbReference type="GO" id="GO:0009244">
    <property type="term" value="P:lipopolysaccharide core region biosynthetic process"/>
    <property type="evidence" value="ECO:0007669"/>
    <property type="project" value="TreeGrafter"/>
</dbReference>
<dbReference type="Pfam" id="PF01075">
    <property type="entry name" value="Glyco_transf_9"/>
    <property type="match status" value="1"/>
</dbReference>
<dbReference type="PANTHER" id="PTHR30160">
    <property type="entry name" value="TETRAACYLDISACCHARIDE 4'-KINASE-RELATED"/>
    <property type="match status" value="1"/>
</dbReference>
<dbReference type="Gene3D" id="3.40.50.2000">
    <property type="entry name" value="Glycogen Phosphorylase B"/>
    <property type="match status" value="2"/>
</dbReference>
<evidence type="ECO:0000313" key="4">
    <source>
        <dbReference type="Proteomes" id="UP000183085"/>
    </source>
</evidence>
<dbReference type="GO" id="GO:0008713">
    <property type="term" value="F:ADP-heptose-lipopolysaccharide heptosyltransferase activity"/>
    <property type="evidence" value="ECO:0007669"/>
    <property type="project" value="TreeGrafter"/>
</dbReference>
<dbReference type="GO" id="GO:0005829">
    <property type="term" value="C:cytosol"/>
    <property type="evidence" value="ECO:0007669"/>
    <property type="project" value="TreeGrafter"/>
</dbReference>
<accession>A0A1J5DUU8</accession>
<evidence type="ECO:0000256" key="1">
    <source>
        <dbReference type="ARBA" id="ARBA00022676"/>
    </source>
</evidence>
<dbReference type="AlphaFoldDB" id="A0A1J5DUU8"/>
<evidence type="ECO:0000256" key="2">
    <source>
        <dbReference type="ARBA" id="ARBA00022679"/>
    </source>
</evidence>
<dbReference type="Proteomes" id="UP000183085">
    <property type="component" value="Unassembled WGS sequence"/>
</dbReference>
<dbReference type="CDD" id="cd03789">
    <property type="entry name" value="GT9_LPS_heptosyltransferase"/>
    <property type="match status" value="1"/>
</dbReference>
<evidence type="ECO:0008006" key="5">
    <source>
        <dbReference type="Google" id="ProtNLM"/>
    </source>
</evidence>
<proteinExistence type="predicted"/>
<reference evidence="3 4" key="1">
    <citation type="journal article" date="2016" name="Environ. Microbiol.">
        <title>Genomic resolution of a cold subsurface aquifer community provides metabolic insights for novel microbes adapted to high CO concentrations.</title>
        <authorList>
            <person name="Probst A.J."/>
            <person name="Castelle C.J."/>
            <person name="Singh A."/>
            <person name="Brown C.T."/>
            <person name="Anantharaman K."/>
            <person name="Sharon I."/>
            <person name="Hug L.A."/>
            <person name="Burstein D."/>
            <person name="Emerson J.B."/>
            <person name="Thomas B.C."/>
            <person name="Banfield J.F."/>
        </authorList>
    </citation>
    <scope>NUCLEOTIDE SEQUENCE [LARGE SCALE GENOMIC DNA]</scope>
    <source>
        <strain evidence="3">CG2_30_40_21</strain>
    </source>
</reference>
<protein>
    <recommendedName>
        <fullName evidence="5">Lipopolysaccharide heptosyltransferase II</fullName>
    </recommendedName>
</protein>
<keyword evidence="1" id="KW-0328">Glycosyltransferase</keyword>
<sequence length="389" mass="45139">MKMWLMKFIDYYIGLPLCWIINLYDYLFNSKNPNQLPDKSRIKKILIIKCWGMGSIVLALPMIKRIKEYYPDSHLEFLTFSRNKEILVTLGIVDSIIEFQIDKKRQIIPVLLRLILYLQKQKFDISFNLEFLANFSLLLAYISRIPVRIGFKHFGVNKDKLLTHEVVFREYQHIKQNFLNLLKPLEIPTNNTSLINFFPSPVIINKVNRFIIDKFESNISPLICINVNAGELALERRWPKENFILLIKNLLNNHPFRMVLIGAPHDIKYVNEVMEALPQVVLNLAGKLNIEELLTLLSSCNLLISNDSGPLHLASLVDIPTVSFFGPETPSLYGPLGNKNKVFFQEVACSPCIRVRDMKRIRCDKDIICLRSILVSEVSEYILDQFLLQ</sequence>
<dbReference type="EMBL" id="MNYI01000247">
    <property type="protein sequence ID" value="OIP36122.1"/>
    <property type="molecule type" value="Genomic_DNA"/>
</dbReference>
<dbReference type="InterPro" id="IPR051199">
    <property type="entry name" value="LPS_LOS_Heptosyltrfase"/>
</dbReference>
<evidence type="ECO:0000313" key="3">
    <source>
        <dbReference type="EMBL" id="OIP36122.1"/>
    </source>
</evidence>
<dbReference type="SUPFAM" id="SSF53756">
    <property type="entry name" value="UDP-Glycosyltransferase/glycogen phosphorylase"/>
    <property type="match status" value="1"/>
</dbReference>
<keyword evidence="2" id="KW-0808">Transferase</keyword>
<dbReference type="InterPro" id="IPR002201">
    <property type="entry name" value="Glyco_trans_9"/>
</dbReference>
<comment type="caution">
    <text evidence="3">The sequence shown here is derived from an EMBL/GenBank/DDBJ whole genome shotgun (WGS) entry which is preliminary data.</text>
</comment>
<name>A0A1J5DUU8_9BACT</name>